<evidence type="ECO:0000313" key="4">
    <source>
        <dbReference type="EMBL" id="KAG5462539.1"/>
    </source>
</evidence>
<feature type="non-terminal residue" evidence="4">
    <location>
        <position position="599"/>
    </location>
</feature>
<sequence length="599" mass="64852">HPVVQTVINSLVECPEKALAATLSEFGTEWPFPRGDLFHYVPVLNRFDSIVAAICARSKITGTADLGKQMISPADKDVLLAILTFERLLLENCTNRNVYSSYEVSVTVSSAAPGLHLDNLMMAADVNVVEATLRLLLRPAQRLNAQRTVRAQFSVSKDTILTLAQTWIGGEHGPSFAQAVNQSSWQDREAAASSAMQFKFFRTAKADADKPAAASSLPALPNPPAGASAPGQSAVPVQRSRSSSNPALPARCAQGLSGGIKPAEGLTTITVAPQALRGRSLQEVFEDLVQQYQVPADSVALAAHYVPESKANSQVFIYNPDLINQIVELIHPDTGMPYVSGVSLKTRAVFDLRACPAAQLKPRFRQDIRTAALYAIDGVARYRGKMTEVLNALYASANHGPLLYAARMIVTELASDKTYSYDFLEAFFAVLTWIVGTQTGGNMVISAGIFAVLAPLLENERPHLLKVVTKAASLLDAVVYGFTNSFAHFAEARGVDMLVERIRSEVEESLAGAERQRQLLNAMTNSVGATEPEFPATSFVTAGLPVENFWLALRAVDELIRHHPSLKTHVYKSITDVLATIGAMGEREILEGDENLEAH</sequence>
<gene>
    <name evidence="4" type="ORF">BJ554DRAFT_4695</name>
</gene>
<feature type="domain" description="DUF913" evidence="3">
    <location>
        <begin position="470"/>
        <end position="523"/>
    </location>
</feature>
<keyword evidence="5" id="KW-1185">Reference proteome</keyword>
<dbReference type="EMBL" id="JAEFCI010001996">
    <property type="protein sequence ID" value="KAG5462539.1"/>
    <property type="molecule type" value="Genomic_DNA"/>
</dbReference>
<feature type="non-terminal residue" evidence="4">
    <location>
        <position position="1"/>
    </location>
</feature>
<accession>A0A8H7ZZW5</accession>
<comment type="caution">
    <text evidence="4">The sequence shown here is derived from an EMBL/GenBank/DDBJ whole genome shotgun (WGS) entry which is preliminary data.</text>
</comment>
<dbReference type="InterPro" id="IPR010309">
    <property type="entry name" value="E3_Ub_ligase_DUF908"/>
</dbReference>
<evidence type="ECO:0000313" key="5">
    <source>
        <dbReference type="Proteomes" id="UP000673691"/>
    </source>
</evidence>
<proteinExistence type="predicted"/>
<feature type="domain" description="DUF913" evidence="3">
    <location>
        <begin position="555"/>
        <end position="587"/>
    </location>
</feature>
<dbReference type="InterPro" id="IPR016024">
    <property type="entry name" value="ARM-type_fold"/>
</dbReference>
<organism evidence="4 5">
    <name type="scientific">Olpidium bornovanus</name>
    <dbReference type="NCBI Taxonomy" id="278681"/>
    <lineage>
        <taxon>Eukaryota</taxon>
        <taxon>Fungi</taxon>
        <taxon>Fungi incertae sedis</taxon>
        <taxon>Olpidiomycota</taxon>
        <taxon>Olpidiomycotina</taxon>
        <taxon>Olpidiomycetes</taxon>
        <taxon>Olpidiales</taxon>
        <taxon>Olpidiaceae</taxon>
        <taxon>Olpidium</taxon>
    </lineage>
</organism>
<feature type="compositionally biased region" description="Low complexity" evidence="1">
    <location>
        <begin position="212"/>
        <end position="234"/>
    </location>
</feature>
<name>A0A8H7ZZW5_9FUNG</name>
<dbReference type="Pfam" id="PF06025">
    <property type="entry name" value="DUF913"/>
    <property type="match status" value="2"/>
</dbReference>
<evidence type="ECO:0000259" key="3">
    <source>
        <dbReference type="Pfam" id="PF06025"/>
    </source>
</evidence>
<dbReference type="AlphaFoldDB" id="A0A8H7ZZW5"/>
<evidence type="ECO:0000259" key="2">
    <source>
        <dbReference type="Pfam" id="PF06012"/>
    </source>
</evidence>
<feature type="domain" description="DUF908" evidence="2">
    <location>
        <begin position="75"/>
        <end position="298"/>
    </location>
</feature>
<dbReference type="Pfam" id="PF06012">
    <property type="entry name" value="DUF908"/>
    <property type="match status" value="2"/>
</dbReference>
<feature type="domain" description="DUF908" evidence="2">
    <location>
        <begin position="299"/>
        <end position="410"/>
    </location>
</feature>
<dbReference type="Proteomes" id="UP000673691">
    <property type="component" value="Unassembled WGS sequence"/>
</dbReference>
<reference evidence="4 5" key="1">
    <citation type="journal article" name="Sci. Rep.">
        <title>Genome-scale phylogenetic analyses confirm Olpidium as the closest living zoosporic fungus to the non-flagellated, terrestrial fungi.</title>
        <authorList>
            <person name="Chang Y."/>
            <person name="Rochon D."/>
            <person name="Sekimoto S."/>
            <person name="Wang Y."/>
            <person name="Chovatia M."/>
            <person name="Sandor L."/>
            <person name="Salamov A."/>
            <person name="Grigoriev I.V."/>
            <person name="Stajich J.E."/>
            <person name="Spatafora J.W."/>
        </authorList>
    </citation>
    <scope>NUCLEOTIDE SEQUENCE [LARGE SCALE GENOMIC DNA]</scope>
    <source>
        <strain evidence="4">S191</strain>
    </source>
</reference>
<protein>
    <submittedName>
        <fullName evidence="4">Uncharacterized protein</fullName>
    </submittedName>
</protein>
<dbReference type="SUPFAM" id="SSF48371">
    <property type="entry name" value="ARM repeat"/>
    <property type="match status" value="1"/>
</dbReference>
<feature type="region of interest" description="Disordered" evidence="1">
    <location>
        <begin position="212"/>
        <end position="253"/>
    </location>
</feature>
<evidence type="ECO:0000256" key="1">
    <source>
        <dbReference type="SAM" id="MobiDB-lite"/>
    </source>
</evidence>
<dbReference type="OrthoDB" id="8068875at2759"/>
<dbReference type="InterPro" id="IPR010314">
    <property type="entry name" value="E3_Ub_ligase_DUF913"/>
</dbReference>